<feature type="domain" description="HTH tetR-type" evidence="3">
    <location>
        <begin position="7"/>
        <end position="67"/>
    </location>
</feature>
<gene>
    <name evidence="4" type="ORF">RHODO2019_08310</name>
</gene>
<keyword evidence="1 2" id="KW-0238">DNA-binding</keyword>
<dbReference type="InterPro" id="IPR001647">
    <property type="entry name" value="HTH_TetR"/>
</dbReference>
<dbReference type="InterPro" id="IPR050109">
    <property type="entry name" value="HTH-type_TetR-like_transc_reg"/>
</dbReference>
<dbReference type="PANTHER" id="PTHR30055">
    <property type="entry name" value="HTH-TYPE TRANSCRIPTIONAL REGULATOR RUTR"/>
    <property type="match status" value="1"/>
</dbReference>
<proteinExistence type="predicted"/>
<organism evidence="4 5">
    <name type="scientific">Rhodococcus antarcticus</name>
    <dbReference type="NCBI Taxonomy" id="2987751"/>
    <lineage>
        <taxon>Bacteria</taxon>
        <taxon>Bacillati</taxon>
        <taxon>Actinomycetota</taxon>
        <taxon>Actinomycetes</taxon>
        <taxon>Mycobacteriales</taxon>
        <taxon>Nocardiaceae</taxon>
        <taxon>Rhodococcus</taxon>
    </lineage>
</organism>
<evidence type="ECO:0000313" key="4">
    <source>
        <dbReference type="EMBL" id="UZJ26386.1"/>
    </source>
</evidence>
<protein>
    <submittedName>
        <fullName evidence="4">TetR/AcrR family transcriptional regulator</fullName>
    </submittedName>
</protein>
<dbReference type="EMBL" id="CP110615">
    <property type="protein sequence ID" value="UZJ26386.1"/>
    <property type="molecule type" value="Genomic_DNA"/>
</dbReference>
<accession>A0ABY6P403</accession>
<dbReference type="RefSeq" id="WP_265384490.1">
    <property type="nucleotide sequence ID" value="NZ_CP110615.1"/>
</dbReference>
<dbReference type="Proteomes" id="UP001164965">
    <property type="component" value="Chromosome"/>
</dbReference>
<dbReference type="SUPFAM" id="SSF46689">
    <property type="entry name" value="Homeodomain-like"/>
    <property type="match status" value="1"/>
</dbReference>
<evidence type="ECO:0000256" key="2">
    <source>
        <dbReference type="PROSITE-ProRule" id="PRU00335"/>
    </source>
</evidence>
<evidence type="ECO:0000256" key="1">
    <source>
        <dbReference type="ARBA" id="ARBA00023125"/>
    </source>
</evidence>
<dbReference type="PANTHER" id="PTHR30055:SF146">
    <property type="entry name" value="HTH-TYPE TRANSCRIPTIONAL DUAL REGULATOR CECR"/>
    <property type="match status" value="1"/>
</dbReference>
<sequence>MPRPTREQVLTEIRGAALRLFVEQGYDATTLAQVGASVGYSKSAMLYHFASKEALLAAALVDPVQRLREHVAATADADLQTRLAGLVDLVLAHRHEAALLVRQSELLQEVAGATEVVEQLVEGLLGGEPSLERQVAVHLALAGIADAARCFPDTDPAQLRGPLLAVAARTLGLAAPAPTAR</sequence>
<evidence type="ECO:0000259" key="3">
    <source>
        <dbReference type="PROSITE" id="PS50977"/>
    </source>
</evidence>
<dbReference type="Pfam" id="PF00440">
    <property type="entry name" value="TetR_N"/>
    <property type="match status" value="1"/>
</dbReference>
<name>A0ABY6P403_9NOCA</name>
<dbReference type="Gene3D" id="1.10.357.10">
    <property type="entry name" value="Tetracycline Repressor, domain 2"/>
    <property type="match status" value="1"/>
</dbReference>
<reference evidence="4" key="1">
    <citation type="submission" date="2022-10" db="EMBL/GenBank/DDBJ databases">
        <title>Rhodococcus sp.75.</title>
        <authorList>
            <person name="Sun M."/>
        </authorList>
    </citation>
    <scope>NUCLEOTIDE SEQUENCE</scope>
    <source>
        <strain evidence="4">75</strain>
    </source>
</reference>
<dbReference type="PRINTS" id="PR00455">
    <property type="entry name" value="HTHTETR"/>
</dbReference>
<dbReference type="InterPro" id="IPR009057">
    <property type="entry name" value="Homeodomain-like_sf"/>
</dbReference>
<dbReference type="PROSITE" id="PS50977">
    <property type="entry name" value="HTH_TETR_2"/>
    <property type="match status" value="1"/>
</dbReference>
<keyword evidence="5" id="KW-1185">Reference proteome</keyword>
<evidence type="ECO:0000313" key="5">
    <source>
        <dbReference type="Proteomes" id="UP001164965"/>
    </source>
</evidence>
<feature type="DNA-binding region" description="H-T-H motif" evidence="2">
    <location>
        <begin position="30"/>
        <end position="49"/>
    </location>
</feature>